<dbReference type="EMBL" id="VSSQ01055212">
    <property type="protein sequence ID" value="MPN09124.1"/>
    <property type="molecule type" value="Genomic_DNA"/>
</dbReference>
<keyword evidence="2" id="KW-0472">Membrane</keyword>
<dbReference type="GO" id="GO:0032259">
    <property type="term" value="P:methylation"/>
    <property type="evidence" value="ECO:0007669"/>
    <property type="project" value="UniProtKB-KW"/>
</dbReference>
<evidence type="ECO:0000256" key="2">
    <source>
        <dbReference type="SAM" id="Phobius"/>
    </source>
</evidence>
<feature type="transmembrane region" description="Helical" evidence="2">
    <location>
        <begin position="234"/>
        <end position="254"/>
    </location>
</feature>
<dbReference type="AlphaFoldDB" id="A0A645F964"/>
<feature type="domain" description="Methyltransferase" evidence="3">
    <location>
        <begin position="39"/>
        <end position="117"/>
    </location>
</feature>
<dbReference type="InterPro" id="IPR041698">
    <property type="entry name" value="Methyltransf_25"/>
</dbReference>
<gene>
    <name evidence="4" type="primary">ubiG_57</name>
    <name evidence="4" type="ORF">SDC9_156412</name>
</gene>
<dbReference type="CDD" id="cd02440">
    <property type="entry name" value="AdoMet_MTases"/>
    <property type="match status" value="1"/>
</dbReference>
<dbReference type="SUPFAM" id="SSF53335">
    <property type="entry name" value="S-adenosyl-L-methionine-dependent methyltransferases"/>
    <property type="match status" value="1"/>
</dbReference>
<keyword evidence="2" id="KW-0812">Transmembrane</keyword>
<name>A0A645F964_9ZZZZ</name>
<evidence type="ECO:0000313" key="4">
    <source>
        <dbReference type="EMBL" id="MPN09124.1"/>
    </source>
</evidence>
<keyword evidence="4" id="KW-0830">Ubiquinone</keyword>
<evidence type="ECO:0000256" key="1">
    <source>
        <dbReference type="ARBA" id="ARBA00022679"/>
    </source>
</evidence>
<dbReference type="Gene3D" id="3.40.50.150">
    <property type="entry name" value="Vaccinia Virus protein VP39"/>
    <property type="match status" value="1"/>
</dbReference>
<evidence type="ECO:0000259" key="3">
    <source>
        <dbReference type="Pfam" id="PF13649"/>
    </source>
</evidence>
<reference evidence="4" key="1">
    <citation type="submission" date="2019-08" db="EMBL/GenBank/DDBJ databases">
        <authorList>
            <person name="Kucharzyk K."/>
            <person name="Murdoch R.W."/>
            <person name="Higgins S."/>
            <person name="Loffler F."/>
        </authorList>
    </citation>
    <scope>NUCLEOTIDE SEQUENCE</scope>
</reference>
<keyword evidence="1 4" id="KW-0808">Transferase</keyword>
<accession>A0A645F964</accession>
<dbReference type="PANTHER" id="PTHR43861">
    <property type="entry name" value="TRANS-ACONITATE 2-METHYLTRANSFERASE-RELATED"/>
    <property type="match status" value="1"/>
</dbReference>
<dbReference type="InterPro" id="IPR029063">
    <property type="entry name" value="SAM-dependent_MTases_sf"/>
</dbReference>
<dbReference type="Pfam" id="PF13649">
    <property type="entry name" value="Methyltransf_25"/>
    <property type="match status" value="1"/>
</dbReference>
<proteinExistence type="predicted"/>
<dbReference type="EC" id="2.1.1.222" evidence="4"/>
<keyword evidence="2" id="KW-1133">Transmembrane helix</keyword>
<organism evidence="4">
    <name type="scientific">bioreactor metagenome</name>
    <dbReference type="NCBI Taxonomy" id="1076179"/>
    <lineage>
        <taxon>unclassified sequences</taxon>
        <taxon>metagenomes</taxon>
        <taxon>ecological metagenomes</taxon>
    </lineage>
</organism>
<sequence>MQKRHTDRKQYFTELAQTCEKYFLPFIENYIQVTPELNVLEIGCGEGGNLLPFSKRGCKVTGIDISAIRIDEAKQFFQEEGVSGNFLCQDIFTVEVNDKFDIIIIHDVIEHVMRKKELLTIAATSSNDNGLIYVGFPPWQMPFGGHQQICNNRILSSLPFIHLLPKKAYKKFLVNVGENWRTVSELVEIKECRITIEHLKKLVKELNLTQIDERYYFINPHYESKFGLKPRKTISFFSAIPFLRNFFTTSYFTILKNKNSDQ</sequence>
<dbReference type="GO" id="GO:0102208">
    <property type="term" value="F:2-polyprenyl-6-hydroxyphenol methylase activity"/>
    <property type="evidence" value="ECO:0007669"/>
    <property type="project" value="UniProtKB-EC"/>
</dbReference>
<protein>
    <submittedName>
        <fullName evidence="4">Ubiquinone biosynthesis O-methyltransferase</fullName>
        <ecNumber evidence="4">2.1.1.222</ecNumber>
    </submittedName>
</protein>
<comment type="caution">
    <text evidence="4">The sequence shown here is derived from an EMBL/GenBank/DDBJ whole genome shotgun (WGS) entry which is preliminary data.</text>
</comment>
<keyword evidence="4" id="KW-0489">Methyltransferase</keyword>